<evidence type="ECO:0000256" key="4">
    <source>
        <dbReference type="ARBA" id="ARBA00022833"/>
    </source>
</evidence>
<evidence type="ECO:0000256" key="5">
    <source>
        <dbReference type="ARBA" id="ARBA00023242"/>
    </source>
</evidence>
<organism evidence="8 9">
    <name type="scientific">Hypothenemus hampei</name>
    <name type="common">Coffee berry borer</name>
    <dbReference type="NCBI Taxonomy" id="57062"/>
    <lineage>
        <taxon>Eukaryota</taxon>
        <taxon>Metazoa</taxon>
        <taxon>Ecdysozoa</taxon>
        <taxon>Arthropoda</taxon>
        <taxon>Hexapoda</taxon>
        <taxon>Insecta</taxon>
        <taxon>Pterygota</taxon>
        <taxon>Neoptera</taxon>
        <taxon>Endopterygota</taxon>
        <taxon>Coleoptera</taxon>
        <taxon>Polyphaga</taxon>
        <taxon>Cucujiformia</taxon>
        <taxon>Curculionidae</taxon>
        <taxon>Scolytinae</taxon>
        <taxon>Hypothenemus</taxon>
    </lineage>
</organism>
<dbReference type="Gene3D" id="2.20.25.240">
    <property type="match status" value="3"/>
</dbReference>
<evidence type="ECO:0000256" key="1">
    <source>
        <dbReference type="ARBA" id="ARBA00004123"/>
    </source>
</evidence>
<dbReference type="Gene3D" id="3.30.710.10">
    <property type="entry name" value="Potassium Channel Kv1.1, Chain A"/>
    <property type="match status" value="1"/>
</dbReference>
<feature type="compositionally biased region" description="Low complexity" evidence="6">
    <location>
        <begin position="152"/>
        <end position="162"/>
    </location>
</feature>
<feature type="region of interest" description="Disordered" evidence="6">
    <location>
        <begin position="214"/>
        <end position="236"/>
    </location>
</feature>
<protein>
    <recommendedName>
        <fullName evidence="7">BTB domain-containing protein</fullName>
    </recommendedName>
</protein>
<evidence type="ECO:0000256" key="6">
    <source>
        <dbReference type="SAM" id="MobiDB-lite"/>
    </source>
</evidence>
<dbReference type="PANTHER" id="PTHR23110:SF99">
    <property type="entry name" value="BROAD-COMPLEX CORE PROTEIN ISOFORM 6"/>
    <property type="match status" value="1"/>
</dbReference>
<name>A0ABD1E1G7_HYPHA</name>
<feature type="compositionally biased region" description="Basic and acidic residues" evidence="6">
    <location>
        <begin position="129"/>
        <end position="141"/>
    </location>
</feature>
<keyword evidence="4" id="KW-0862">Zinc</keyword>
<sequence length="649" mass="73635">MASEQFSLCWDNFYKNMSSGMNSLLENEDLVDVTLAVEGKYLKAHKMVLSVCSPYFKELFKTNPCQHPIVFMKDVSYMAISDLLQFMYQGEVQVSQDNLSTFIKTAEALQIKGLTGDGNGSTDADSESITEKSTRHIEESYKSSSRPKKQLPAPVVTTTTAAKRPRLSASSNDSQSVSGQVTKAEPLPASANSENSAVQFKVEPYELNQAVTITDDGDDTFGEDPLDESAVDDTEDYSMMEGEEPQAGTSTDGTSEGQGNDVDLLFGFPRRSTYHGGYTYGTYSGNNASKIYLRCSGYRSTGCRGKGYMLRGQGPESFVLIDEHSHPPNFLMERRSEIAATLKEFAATIPGKSIDVYNSVVSIYPEVKQIWPFSRAVRTINRIRQRTGKHQHLGKLFANGFTYTTSYFTENPRRRYMRCSFYYRLGCKARAVQHCQTQELKVFGNHNHTAMLNKDNAITFLKELKNSLDVNRTLKNIYDEVALKFPEGALQKPFEIIIGQDLMQNIKRKPNMPRYIVDGYVFHVNIMKGSPQMIYLRCLEYKRRNCRARAVIPYNGSLHDIKLSKPHNHEPDLSAEEKIIFLRDLKEVLLKNRSVPSRTVYQTLAEMYPNAAKETPFESIRNKMYRWRRESEALPQGINVEEIEEIPRE</sequence>
<reference evidence="8 9" key="1">
    <citation type="submission" date="2024-05" db="EMBL/GenBank/DDBJ databases">
        <title>Genetic variation in Jamaican populations of the coffee berry borer (Hypothenemus hampei).</title>
        <authorList>
            <person name="Errbii M."/>
            <person name="Myrie A."/>
        </authorList>
    </citation>
    <scope>NUCLEOTIDE SEQUENCE [LARGE SCALE GENOMIC DNA]</scope>
    <source>
        <strain evidence="8">JA-Hopewell-2020-01-JO</strain>
        <tissue evidence="8">Whole body</tissue>
    </source>
</reference>
<dbReference type="PANTHER" id="PTHR23110">
    <property type="entry name" value="BTB DOMAIN TRANSCRIPTION FACTOR"/>
    <property type="match status" value="1"/>
</dbReference>
<dbReference type="SUPFAM" id="SSF54695">
    <property type="entry name" value="POZ domain"/>
    <property type="match status" value="1"/>
</dbReference>
<evidence type="ECO:0000256" key="3">
    <source>
        <dbReference type="ARBA" id="ARBA00022771"/>
    </source>
</evidence>
<dbReference type="PROSITE" id="PS50097">
    <property type="entry name" value="BTB"/>
    <property type="match status" value="1"/>
</dbReference>
<comment type="caution">
    <text evidence="8">The sequence shown here is derived from an EMBL/GenBank/DDBJ whole genome shotgun (WGS) entry which is preliminary data.</text>
</comment>
<dbReference type="InterPro" id="IPR011333">
    <property type="entry name" value="SKP1/BTB/POZ_sf"/>
</dbReference>
<evidence type="ECO:0000313" key="8">
    <source>
        <dbReference type="EMBL" id="KAL1488413.1"/>
    </source>
</evidence>
<dbReference type="InterPro" id="IPR051095">
    <property type="entry name" value="Dros_DevTransReg"/>
</dbReference>
<keyword evidence="9" id="KW-1185">Reference proteome</keyword>
<feature type="compositionally biased region" description="Polar residues" evidence="6">
    <location>
        <begin position="168"/>
        <end position="181"/>
    </location>
</feature>
<feature type="domain" description="BTB" evidence="7">
    <location>
        <begin position="31"/>
        <end position="96"/>
    </location>
</feature>
<evidence type="ECO:0000313" key="9">
    <source>
        <dbReference type="Proteomes" id="UP001566132"/>
    </source>
</evidence>
<dbReference type="AlphaFoldDB" id="A0ABD1E1G7"/>
<keyword evidence="3" id="KW-0863">Zinc-finger</keyword>
<comment type="subcellular location">
    <subcellularLocation>
        <location evidence="1">Nucleus</location>
    </subcellularLocation>
</comment>
<dbReference type="FunFam" id="3.30.710.10:FF:000036">
    <property type="entry name" value="Mod(Mdg4), isoform H"/>
    <property type="match status" value="1"/>
</dbReference>
<feature type="region of interest" description="Disordered" evidence="6">
    <location>
        <begin position="114"/>
        <end position="195"/>
    </location>
</feature>
<dbReference type="GO" id="GO:0008270">
    <property type="term" value="F:zinc ion binding"/>
    <property type="evidence" value="ECO:0007669"/>
    <property type="project" value="UniProtKB-KW"/>
</dbReference>
<keyword evidence="2" id="KW-0479">Metal-binding</keyword>
<dbReference type="CDD" id="cd18315">
    <property type="entry name" value="BTB_POZ_BAB-like"/>
    <property type="match status" value="1"/>
</dbReference>
<feature type="compositionally biased region" description="Acidic residues" evidence="6">
    <location>
        <begin position="215"/>
        <end position="236"/>
    </location>
</feature>
<dbReference type="Pfam" id="PF04500">
    <property type="entry name" value="FLYWCH"/>
    <property type="match status" value="2"/>
</dbReference>
<accession>A0ABD1E1G7</accession>
<dbReference type="EMBL" id="JBDJPC010000014">
    <property type="protein sequence ID" value="KAL1488413.1"/>
    <property type="molecule type" value="Genomic_DNA"/>
</dbReference>
<dbReference type="Pfam" id="PF00651">
    <property type="entry name" value="BTB"/>
    <property type="match status" value="1"/>
</dbReference>
<evidence type="ECO:0000259" key="7">
    <source>
        <dbReference type="PROSITE" id="PS50097"/>
    </source>
</evidence>
<keyword evidence="5" id="KW-0539">Nucleus</keyword>
<proteinExistence type="predicted"/>
<dbReference type="InterPro" id="IPR007588">
    <property type="entry name" value="Znf_FLYWCH"/>
</dbReference>
<dbReference type="Proteomes" id="UP001566132">
    <property type="component" value="Unassembled WGS sequence"/>
</dbReference>
<dbReference type="GO" id="GO:0005634">
    <property type="term" value="C:nucleus"/>
    <property type="evidence" value="ECO:0007669"/>
    <property type="project" value="UniProtKB-SubCell"/>
</dbReference>
<gene>
    <name evidence="8" type="ORF">ABEB36_014887</name>
</gene>
<evidence type="ECO:0000256" key="2">
    <source>
        <dbReference type="ARBA" id="ARBA00022723"/>
    </source>
</evidence>
<dbReference type="InterPro" id="IPR000210">
    <property type="entry name" value="BTB/POZ_dom"/>
</dbReference>
<dbReference type="SMART" id="SM00225">
    <property type="entry name" value="BTB"/>
    <property type="match status" value="1"/>
</dbReference>